<reference evidence="1" key="2">
    <citation type="journal article" date="2023" name="IMA Fungus">
        <title>Comparative genomic study of the Penicillium genus elucidates a diverse pangenome and 15 lateral gene transfer events.</title>
        <authorList>
            <person name="Petersen C."/>
            <person name="Sorensen T."/>
            <person name="Nielsen M.R."/>
            <person name="Sondergaard T.E."/>
            <person name="Sorensen J.L."/>
            <person name="Fitzpatrick D.A."/>
            <person name="Frisvad J.C."/>
            <person name="Nielsen K.L."/>
        </authorList>
    </citation>
    <scope>NUCLEOTIDE SEQUENCE</scope>
    <source>
        <strain evidence="1">IBT 3081</strain>
    </source>
</reference>
<evidence type="ECO:0000313" key="1">
    <source>
        <dbReference type="EMBL" id="KAJ5385051.1"/>
    </source>
</evidence>
<dbReference type="EMBL" id="JAPZBT010000001">
    <property type="protein sequence ID" value="KAJ5385051.1"/>
    <property type="molecule type" value="Genomic_DNA"/>
</dbReference>
<dbReference type="RefSeq" id="XP_056584827.1">
    <property type="nucleotide sequence ID" value="XM_056720692.1"/>
</dbReference>
<protein>
    <submittedName>
        <fullName evidence="1">Uncharacterized protein</fullName>
    </submittedName>
</protein>
<dbReference type="Proteomes" id="UP001147752">
    <property type="component" value="Unassembled WGS sequence"/>
</dbReference>
<comment type="caution">
    <text evidence="1">The sequence shown here is derived from an EMBL/GenBank/DDBJ whole genome shotgun (WGS) entry which is preliminary data.</text>
</comment>
<name>A0A9W9SUN3_9EURO</name>
<dbReference type="GeneID" id="81459875"/>
<sequence>MLSQSDFSHLDAAATALTDIFYMENIHHIFIGGYATGLLGGGRVTEDIDLVVDKNCRSLLLQYPDITESEDNRLVYRHCGTKVHIDMEVVGNAPWTPNPRSTKVYNVAPTDCPERRLRSTMPILHPSILLLTKLLPWKEADQATRVARHMRARTDLLDIHTILQWLFDKDSTIDFSGFPAMPRGRLMCLIGRLYRVEKRTRPYLALTMSPEEMRDVLTAWLHIDVMSPHTRSWHIPDPRTTDIYNVNPRIPEDRPELRLNTSILIVYPSVLVLTKLKCWSTAEMVTRQAYHQRTHTDLADIMTIIRWLAEHRMNINFAGLSRVPKGDLLSLRAKLYWTQKEMRPHLAAKLTPEELREVLNTRLSDNEVRALWDSHFH</sequence>
<keyword evidence="2" id="KW-1185">Reference proteome</keyword>
<evidence type="ECO:0000313" key="2">
    <source>
        <dbReference type="Proteomes" id="UP001147752"/>
    </source>
</evidence>
<accession>A0A9W9SUN3</accession>
<reference evidence="1" key="1">
    <citation type="submission" date="2022-12" db="EMBL/GenBank/DDBJ databases">
        <authorList>
            <person name="Petersen C."/>
        </authorList>
    </citation>
    <scope>NUCLEOTIDE SEQUENCE</scope>
    <source>
        <strain evidence="1">IBT 3081</strain>
    </source>
</reference>
<dbReference type="AlphaFoldDB" id="A0A9W9SUN3"/>
<gene>
    <name evidence="1" type="ORF">N7517_002962</name>
</gene>
<organism evidence="1 2">
    <name type="scientific">Penicillium concentricum</name>
    <dbReference type="NCBI Taxonomy" id="293559"/>
    <lineage>
        <taxon>Eukaryota</taxon>
        <taxon>Fungi</taxon>
        <taxon>Dikarya</taxon>
        <taxon>Ascomycota</taxon>
        <taxon>Pezizomycotina</taxon>
        <taxon>Eurotiomycetes</taxon>
        <taxon>Eurotiomycetidae</taxon>
        <taxon>Eurotiales</taxon>
        <taxon>Aspergillaceae</taxon>
        <taxon>Penicillium</taxon>
    </lineage>
</organism>
<dbReference type="OrthoDB" id="10066232at2759"/>
<proteinExistence type="predicted"/>